<dbReference type="OMA" id="RTRIMIP"/>
<keyword evidence="2" id="KW-1185">Reference proteome</keyword>
<proteinExistence type="predicted"/>
<reference evidence="1 2" key="1">
    <citation type="journal article" date="2017" name="Plant Biotechnol. J.">
        <title>A comprehensive draft genome sequence for lupin (Lupinus angustifolius), an emerging health food: insights into plant-microbe interactions and legume evolution.</title>
        <authorList>
            <person name="Hane J.K."/>
            <person name="Ming Y."/>
            <person name="Kamphuis L.G."/>
            <person name="Nelson M.N."/>
            <person name="Garg G."/>
            <person name="Atkins C.A."/>
            <person name="Bayer P.E."/>
            <person name="Bravo A."/>
            <person name="Bringans S."/>
            <person name="Cannon S."/>
            <person name="Edwards D."/>
            <person name="Foley R."/>
            <person name="Gao L.L."/>
            <person name="Harrison M.J."/>
            <person name="Huang W."/>
            <person name="Hurgobin B."/>
            <person name="Li S."/>
            <person name="Liu C.W."/>
            <person name="McGrath A."/>
            <person name="Morahan G."/>
            <person name="Murray J."/>
            <person name="Weller J."/>
            <person name="Jian J."/>
            <person name="Singh K.B."/>
        </authorList>
    </citation>
    <scope>NUCLEOTIDE SEQUENCE [LARGE SCALE GENOMIC DNA]</scope>
    <source>
        <strain evidence="2">cv. Tanjil</strain>
        <tissue evidence="1">Whole plant</tissue>
    </source>
</reference>
<protein>
    <recommendedName>
        <fullName evidence="3">Stress up-regulated Nod 19 protein</fullName>
    </recommendedName>
</protein>
<dbReference type="OrthoDB" id="1923469at2759"/>
<dbReference type="EMBL" id="CM007379">
    <property type="protein sequence ID" value="OIV91813.1"/>
    <property type="molecule type" value="Genomic_DNA"/>
</dbReference>
<dbReference type="KEGG" id="lang:109334009"/>
<dbReference type="PANTHER" id="PTHR33390">
    <property type="entry name" value="STRESS UP-REGULATED NOD 19 PROTEIN"/>
    <property type="match status" value="1"/>
</dbReference>
<dbReference type="Gramene" id="OIV91813">
    <property type="protein sequence ID" value="OIV91813"/>
    <property type="gene ID" value="TanjilG_14392"/>
</dbReference>
<dbReference type="AlphaFoldDB" id="A0A1J7FUR6"/>
<dbReference type="PANTHER" id="PTHR33390:SF1">
    <property type="entry name" value="STRESS UP-REGULATED NOD 19 PROTEIN"/>
    <property type="match status" value="1"/>
</dbReference>
<name>A0A1J7FUR6_LUPAN</name>
<evidence type="ECO:0008006" key="3">
    <source>
        <dbReference type="Google" id="ProtNLM"/>
    </source>
</evidence>
<sequence length="424" mass="47492">MKICFVSKDLVLSWTILQLLLLVLTLQLPLTAFGKTENNIKSADFLSPKFELDPGSVANTLFYDIDFPKGHVAIKSLDAEIVDEAGNPVPLYETYLHHWVIVKYLHPKNVSTKSENVSWVRNSGLCQHETLMQQFGVGAETRKTNTQVPEPFGVEIGNPTKIPKGYEEKWFLNVHAIDVRGVEDRVGCLECRCDLYNATTDEDGKPLSPGYVGGMSCCTDGRKCRLKNAFLGPKRTLYLKYTITWTKWNKFIVPVNVYILDVTDTFKISDKSNGLISSQHQCHTEYQVEACGKKHKDGSGCIDVKKNRLQFQKGGYVIYAVSHLHRSGIGSTLYGQNGTVICSSKPTYGTGKEAGNEEGYVVGMSTCYPKPGSVKINDGEIVTMEINYSNTKMHSGVMGLFYIMLAEDLPSHHHHHRHHHHHLL</sequence>
<accession>A0A1J7FUR6</accession>
<dbReference type="InterPro" id="IPR011692">
    <property type="entry name" value="Stress_up-reg_Nod19"/>
</dbReference>
<evidence type="ECO:0000313" key="1">
    <source>
        <dbReference type="EMBL" id="OIV91813.1"/>
    </source>
</evidence>
<organism evidence="1 2">
    <name type="scientific">Lupinus angustifolius</name>
    <name type="common">Narrow-leaved blue lupine</name>
    <dbReference type="NCBI Taxonomy" id="3871"/>
    <lineage>
        <taxon>Eukaryota</taxon>
        <taxon>Viridiplantae</taxon>
        <taxon>Streptophyta</taxon>
        <taxon>Embryophyta</taxon>
        <taxon>Tracheophyta</taxon>
        <taxon>Spermatophyta</taxon>
        <taxon>Magnoliopsida</taxon>
        <taxon>eudicotyledons</taxon>
        <taxon>Gunneridae</taxon>
        <taxon>Pentapetalae</taxon>
        <taxon>rosids</taxon>
        <taxon>fabids</taxon>
        <taxon>Fabales</taxon>
        <taxon>Fabaceae</taxon>
        <taxon>Papilionoideae</taxon>
        <taxon>50 kb inversion clade</taxon>
        <taxon>genistoids sensu lato</taxon>
        <taxon>core genistoids</taxon>
        <taxon>Genisteae</taxon>
        <taxon>Lupinus</taxon>
    </lineage>
</organism>
<evidence type="ECO:0000313" key="2">
    <source>
        <dbReference type="Proteomes" id="UP000188354"/>
    </source>
</evidence>
<gene>
    <name evidence="1" type="ORF">TanjilG_14392</name>
</gene>
<dbReference type="Pfam" id="PF07712">
    <property type="entry name" value="SURNod19"/>
    <property type="match status" value="1"/>
</dbReference>
<dbReference type="STRING" id="3871.A0A1J7FUR6"/>
<dbReference type="Proteomes" id="UP000188354">
    <property type="component" value="Chromosome LG19"/>
</dbReference>